<dbReference type="AlphaFoldDB" id="A0A517Y5T3"/>
<accession>A0A517Y5T3</accession>
<keyword evidence="2" id="KW-1185">Reference proteome</keyword>
<reference evidence="1 2" key="1">
    <citation type="submission" date="2019-02" db="EMBL/GenBank/DDBJ databases">
        <title>Deep-cultivation of Planctomycetes and their phenomic and genomic characterization uncovers novel biology.</title>
        <authorList>
            <person name="Wiegand S."/>
            <person name="Jogler M."/>
            <person name="Boedeker C."/>
            <person name="Pinto D."/>
            <person name="Vollmers J."/>
            <person name="Rivas-Marin E."/>
            <person name="Kohn T."/>
            <person name="Peeters S.H."/>
            <person name="Heuer A."/>
            <person name="Rast P."/>
            <person name="Oberbeckmann S."/>
            <person name="Bunk B."/>
            <person name="Jeske O."/>
            <person name="Meyerdierks A."/>
            <person name="Storesund J.E."/>
            <person name="Kallscheuer N."/>
            <person name="Luecker S."/>
            <person name="Lage O.M."/>
            <person name="Pohl T."/>
            <person name="Merkel B.J."/>
            <person name="Hornburger P."/>
            <person name="Mueller R.-W."/>
            <person name="Bruemmer F."/>
            <person name="Labrenz M."/>
            <person name="Spormann A.M."/>
            <person name="Op den Camp H."/>
            <person name="Overmann J."/>
            <person name="Amann R."/>
            <person name="Jetten M.S.M."/>
            <person name="Mascher T."/>
            <person name="Medema M.H."/>
            <person name="Devos D.P."/>
            <person name="Kaster A.-K."/>
            <person name="Ovreas L."/>
            <person name="Rohde M."/>
            <person name="Galperin M.Y."/>
            <person name="Jogler C."/>
        </authorList>
    </citation>
    <scope>NUCLEOTIDE SEQUENCE [LARGE SCALE GENOMIC DNA]</scope>
    <source>
        <strain evidence="1 2">ETA_A8</strain>
    </source>
</reference>
<protein>
    <submittedName>
        <fullName evidence="1">Uncharacterized protein</fullName>
    </submittedName>
</protein>
<dbReference type="RefSeq" id="WP_145084803.1">
    <property type="nucleotide sequence ID" value="NZ_CP036274.1"/>
</dbReference>
<organism evidence="1 2">
    <name type="scientific">Anatilimnocola aggregata</name>
    <dbReference type="NCBI Taxonomy" id="2528021"/>
    <lineage>
        <taxon>Bacteria</taxon>
        <taxon>Pseudomonadati</taxon>
        <taxon>Planctomycetota</taxon>
        <taxon>Planctomycetia</taxon>
        <taxon>Pirellulales</taxon>
        <taxon>Pirellulaceae</taxon>
        <taxon>Anatilimnocola</taxon>
    </lineage>
</organism>
<name>A0A517Y5T3_9BACT</name>
<evidence type="ECO:0000313" key="2">
    <source>
        <dbReference type="Proteomes" id="UP000315017"/>
    </source>
</evidence>
<sequence length="129" mass="14461">MLPKNRIRSTASRKKPQPLAELADHRTLHLLDRDIWRDGNERLILLTTGLLIRAGTFNSFKDRIELQMISRIERADGTVPAGLKFPLRIMEIRPCQVAAVAMLPSVADVAKFAASFKPRHGEATHGVLK</sequence>
<gene>
    <name evidence="1" type="ORF">ETAA8_06680</name>
</gene>
<evidence type="ECO:0000313" key="1">
    <source>
        <dbReference type="EMBL" id="QDU25598.1"/>
    </source>
</evidence>
<dbReference type="Proteomes" id="UP000315017">
    <property type="component" value="Chromosome"/>
</dbReference>
<dbReference type="EMBL" id="CP036274">
    <property type="protein sequence ID" value="QDU25598.1"/>
    <property type="molecule type" value="Genomic_DNA"/>
</dbReference>
<dbReference type="KEGG" id="aagg:ETAA8_06680"/>
<proteinExistence type="predicted"/>